<dbReference type="InterPro" id="IPR009057">
    <property type="entry name" value="Homeodomain-like_sf"/>
</dbReference>
<evidence type="ECO:0000313" key="5">
    <source>
        <dbReference type="EMBL" id="EHO66908.1"/>
    </source>
</evidence>
<dbReference type="InterPro" id="IPR018060">
    <property type="entry name" value="HTH_AraC"/>
</dbReference>
<dbReference type="GO" id="GO:0043565">
    <property type="term" value="F:sequence-specific DNA binding"/>
    <property type="evidence" value="ECO:0007669"/>
    <property type="project" value="InterPro"/>
</dbReference>
<dbReference type="PROSITE" id="PS01124">
    <property type="entry name" value="HTH_ARAC_FAMILY_2"/>
    <property type="match status" value="1"/>
</dbReference>
<gene>
    <name evidence="5" type="ORF">HMPREF9140_01853</name>
</gene>
<dbReference type="Gene3D" id="1.10.10.60">
    <property type="entry name" value="Homeodomain-like"/>
    <property type="match status" value="1"/>
</dbReference>
<dbReference type="SMART" id="SM00342">
    <property type="entry name" value="HTH_ARAC"/>
    <property type="match status" value="1"/>
</dbReference>
<comment type="caution">
    <text evidence="5">The sequence shown here is derived from an EMBL/GenBank/DDBJ whole genome shotgun (WGS) entry which is preliminary data.</text>
</comment>
<dbReference type="eggNOG" id="COG2207">
    <property type="taxonomic scope" value="Bacteria"/>
</dbReference>
<reference evidence="5 6" key="1">
    <citation type="submission" date="2011-12" db="EMBL/GenBank/DDBJ databases">
        <title>The Genome Sequence of Prevotella micans F0438.</title>
        <authorList>
            <consortium name="The Broad Institute Genome Sequencing Platform"/>
            <person name="Earl A."/>
            <person name="Ward D."/>
            <person name="Feldgarden M."/>
            <person name="Gevers D."/>
            <person name="Izard J."/>
            <person name="Baranova O.V."/>
            <person name="Blanton J.M."/>
            <person name="Wade W.G."/>
            <person name="Dewhirst F.E."/>
            <person name="Young S.K."/>
            <person name="Zeng Q."/>
            <person name="Gargeya S."/>
            <person name="Fitzgerald M."/>
            <person name="Haas B."/>
            <person name="Abouelleil A."/>
            <person name="Alvarado L."/>
            <person name="Arachchi H.M."/>
            <person name="Berlin A."/>
            <person name="Chapman S.B."/>
            <person name="Gearin G."/>
            <person name="Goldberg J."/>
            <person name="Griggs A."/>
            <person name="Gujja S."/>
            <person name="Hansen M."/>
            <person name="Heiman D."/>
            <person name="Howarth C."/>
            <person name="Larimer J."/>
            <person name="Lui A."/>
            <person name="MacDonald P.J.P."/>
            <person name="McCowen C."/>
            <person name="Montmayeur A."/>
            <person name="Murphy C."/>
            <person name="Neiman D."/>
            <person name="Pearson M."/>
            <person name="Priest M."/>
            <person name="Roberts A."/>
            <person name="Saif S."/>
            <person name="Shea T."/>
            <person name="Sisk P."/>
            <person name="Stolte C."/>
            <person name="Sykes S."/>
            <person name="Wortman J."/>
            <person name="Nusbaum C."/>
            <person name="Birren B."/>
        </authorList>
    </citation>
    <scope>NUCLEOTIDE SEQUENCE [LARGE SCALE GENOMIC DNA]</scope>
    <source>
        <strain evidence="5 6">F0438</strain>
    </source>
</reference>
<dbReference type="HOGENOM" id="CLU_000445_88_2_10"/>
<keyword evidence="1" id="KW-0805">Transcription regulation</keyword>
<evidence type="ECO:0000259" key="4">
    <source>
        <dbReference type="PROSITE" id="PS01124"/>
    </source>
</evidence>
<keyword evidence="6" id="KW-1185">Reference proteome</keyword>
<sequence>MSGWVGIILQSKRTFTQLFHTMKRNRTTETEILLSQQTDNFKITPDYVDDNLIVIDNVKLLGMPDAVYTNMNLLAFCKRGKCQIAVNGQVLNIHANQLFICPPEMSLDNIMVSPDFEYQAVCITNRMLQIVLRSYINVWNQLTYVRKLNVIEMEESDFIFYEKTYDLLKLCLEKKEEDAAEAEYRAEVLRGIISSVLIGFCNVLRKHTETGTVAPRQNVSLFNQFLELLQTTEAKHSTVEFYATQLCISAKYLTVISKKNSGKTANEWIQEYTLAAITNYLRTTEMSVKEISNKLGFPNTSFFGKYVKDHLGCSPLEYRRQYIK</sequence>
<dbReference type="Pfam" id="PF12833">
    <property type="entry name" value="HTH_18"/>
    <property type="match status" value="1"/>
</dbReference>
<dbReference type="AlphaFoldDB" id="H1Q4L5"/>
<evidence type="ECO:0000256" key="1">
    <source>
        <dbReference type="ARBA" id="ARBA00023015"/>
    </source>
</evidence>
<accession>H1Q4L5</accession>
<evidence type="ECO:0000256" key="2">
    <source>
        <dbReference type="ARBA" id="ARBA00023125"/>
    </source>
</evidence>
<organism evidence="5 6">
    <name type="scientific">Prevotella micans F0438</name>
    <dbReference type="NCBI Taxonomy" id="883158"/>
    <lineage>
        <taxon>Bacteria</taxon>
        <taxon>Pseudomonadati</taxon>
        <taxon>Bacteroidota</taxon>
        <taxon>Bacteroidia</taxon>
        <taxon>Bacteroidales</taxon>
        <taxon>Prevotellaceae</taxon>
        <taxon>Prevotella</taxon>
    </lineage>
</organism>
<evidence type="ECO:0000313" key="6">
    <source>
        <dbReference type="Proteomes" id="UP000016023"/>
    </source>
</evidence>
<dbReference type="EMBL" id="AGWK01000052">
    <property type="protein sequence ID" value="EHO66908.1"/>
    <property type="molecule type" value="Genomic_DNA"/>
</dbReference>
<keyword evidence="2" id="KW-0238">DNA-binding</keyword>
<protein>
    <recommendedName>
        <fullName evidence="4">HTH araC/xylS-type domain-containing protein</fullName>
    </recommendedName>
</protein>
<evidence type="ECO:0000256" key="3">
    <source>
        <dbReference type="ARBA" id="ARBA00023163"/>
    </source>
</evidence>
<name>H1Q4L5_9BACT</name>
<dbReference type="GO" id="GO:0003700">
    <property type="term" value="F:DNA-binding transcription factor activity"/>
    <property type="evidence" value="ECO:0007669"/>
    <property type="project" value="InterPro"/>
</dbReference>
<dbReference type="PANTHER" id="PTHR43280">
    <property type="entry name" value="ARAC-FAMILY TRANSCRIPTIONAL REGULATOR"/>
    <property type="match status" value="1"/>
</dbReference>
<proteinExistence type="predicted"/>
<dbReference type="PANTHER" id="PTHR43280:SF32">
    <property type="entry name" value="TRANSCRIPTIONAL REGULATORY PROTEIN"/>
    <property type="match status" value="1"/>
</dbReference>
<feature type="domain" description="HTH araC/xylS-type" evidence="4">
    <location>
        <begin position="223"/>
        <end position="321"/>
    </location>
</feature>
<keyword evidence="3" id="KW-0804">Transcription</keyword>
<dbReference type="SUPFAM" id="SSF46689">
    <property type="entry name" value="Homeodomain-like"/>
    <property type="match status" value="1"/>
</dbReference>
<dbReference type="STRING" id="883158.HMPREF9140_01853"/>
<dbReference type="Proteomes" id="UP000016023">
    <property type="component" value="Unassembled WGS sequence"/>
</dbReference>
<dbReference type="PATRIC" id="fig|883158.3.peg.1855"/>